<keyword evidence="4" id="KW-0539">Nucleus</keyword>
<evidence type="ECO:0000313" key="8">
    <source>
        <dbReference type="Proteomes" id="UP001177023"/>
    </source>
</evidence>
<comment type="caution">
    <text evidence="7">The sequence shown here is derived from an EMBL/GenBank/DDBJ whole genome shotgun (WGS) entry which is preliminary data.</text>
</comment>
<dbReference type="AlphaFoldDB" id="A0AA36DFC1"/>
<dbReference type="Pfam" id="PF08640">
    <property type="entry name" value="U3_assoc_6"/>
    <property type="match status" value="1"/>
</dbReference>
<dbReference type="GO" id="GO:0030515">
    <property type="term" value="F:snoRNA binding"/>
    <property type="evidence" value="ECO:0007669"/>
    <property type="project" value="InterPro"/>
</dbReference>
<gene>
    <name evidence="7" type="ORF">MSPICULIGERA_LOCUS24651</name>
</gene>
<dbReference type="PANTHER" id="PTHR23271">
    <property type="entry name" value="HEPATOCELLULAR CARCINOMA-ASSOCIATED ANTIGEN 66"/>
    <property type="match status" value="1"/>
</dbReference>
<keyword evidence="2" id="KW-0698">rRNA processing</keyword>
<evidence type="ECO:0000256" key="2">
    <source>
        <dbReference type="ARBA" id="ARBA00022552"/>
    </source>
</evidence>
<dbReference type="GO" id="GO:0032040">
    <property type="term" value="C:small-subunit processome"/>
    <property type="evidence" value="ECO:0007669"/>
    <property type="project" value="TreeGrafter"/>
</dbReference>
<feature type="non-terminal residue" evidence="7">
    <location>
        <position position="1"/>
    </location>
</feature>
<dbReference type="EMBL" id="CATQJA010002709">
    <property type="protein sequence ID" value="CAJ0586659.1"/>
    <property type="molecule type" value="Genomic_DNA"/>
</dbReference>
<feature type="domain" description="EDRF1 N-terminal" evidence="6">
    <location>
        <begin position="826"/>
        <end position="884"/>
    </location>
</feature>
<dbReference type="InterPro" id="IPR013949">
    <property type="entry name" value="Utp6"/>
</dbReference>
<evidence type="ECO:0000313" key="7">
    <source>
        <dbReference type="EMBL" id="CAJ0586659.1"/>
    </source>
</evidence>
<evidence type="ECO:0000259" key="6">
    <source>
        <dbReference type="Pfam" id="PF23788"/>
    </source>
</evidence>
<keyword evidence="8" id="KW-1185">Reference proteome</keyword>
<dbReference type="GO" id="GO:0034388">
    <property type="term" value="C:Pwp2p-containing subcomplex of 90S preribosome"/>
    <property type="evidence" value="ECO:0007669"/>
    <property type="project" value="TreeGrafter"/>
</dbReference>
<accession>A0AA36DFC1</accession>
<dbReference type="Gene3D" id="1.25.40.10">
    <property type="entry name" value="Tetratricopeptide repeat domain"/>
    <property type="match status" value="1"/>
</dbReference>
<dbReference type="InterPro" id="IPR011990">
    <property type="entry name" value="TPR-like_helical_dom_sf"/>
</dbReference>
<dbReference type="PANTHER" id="PTHR23271:SF1">
    <property type="entry name" value="U3 SMALL NUCLEOLAR RNA-ASSOCIATED PROTEIN 6 HOMOLOG"/>
    <property type="match status" value="1"/>
</dbReference>
<dbReference type="InterPro" id="IPR055347">
    <property type="entry name" value="UTP6_N"/>
</dbReference>
<organism evidence="7 8">
    <name type="scientific">Mesorhabditis spiculigera</name>
    <dbReference type="NCBI Taxonomy" id="96644"/>
    <lineage>
        <taxon>Eukaryota</taxon>
        <taxon>Metazoa</taxon>
        <taxon>Ecdysozoa</taxon>
        <taxon>Nematoda</taxon>
        <taxon>Chromadorea</taxon>
        <taxon>Rhabditida</taxon>
        <taxon>Rhabditina</taxon>
        <taxon>Rhabditomorpha</taxon>
        <taxon>Rhabditoidea</taxon>
        <taxon>Rhabditidae</taxon>
        <taxon>Mesorhabditinae</taxon>
        <taxon>Mesorhabditis</taxon>
    </lineage>
</organism>
<dbReference type="Pfam" id="PF23788">
    <property type="entry name" value="EDRF1_N"/>
    <property type="match status" value="1"/>
</dbReference>
<feature type="domain" description="U3 small nucleolar RNA-associated protein 6 N-terminal" evidence="5">
    <location>
        <begin position="9"/>
        <end position="82"/>
    </location>
</feature>
<comment type="subcellular location">
    <subcellularLocation>
        <location evidence="1">Nucleus</location>
        <location evidence="1">Nucleolus</location>
    </subcellularLocation>
</comment>
<dbReference type="InterPro" id="IPR056582">
    <property type="entry name" value="EDRF1_N"/>
</dbReference>
<reference evidence="7" key="1">
    <citation type="submission" date="2023-06" db="EMBL/GenBank/DDBJ databases">
        <authorList>
            <person name="Delattre M."/>
        </authorList>
    </citation>
    <scope>NUCLEOTIDE SEQUENCE</scope>
    <source>
        <strain evidence="7">AF72</strain>
    </source>
</reference>
<proteinExistence type="predicted"/>
<dbReference type="GO" id="GO:0000462">
    <property type="term" value="P:maturation of SSU-rRNA from tricistronic rRNA transcript (SSU-rRNA, 5.8S rRNA, LSU-rRNA)"/>
    <property type="evidence" value="ECO:0007669"/>
    <property type="project" value="InterPro"/>
</dbReference>
<keyword evidence="3" id="KW-0677">Repeat</keyword>
<dbReference type="Proteomes" id="UP001177023">
    <property type="component" value="Unassembled WGS sequence"/>
</dbReference>
<name>A0AA36DFC1_9BILA</name>
<evidence type="ECO:0000259" key="5">
    <source>
        <dbReference type="Pfam" id="PF08640"/>
    </source>
</evidence>
<protein>
    <submittedName>
        <fullName evidence="7">Uncharacterized protein</fullName>
    </submittedName>
</protein>
<evidence type="ECO:0000256" key="4">
    <source>
        <dbReference type="ARBA" id="ARBA00023242"/>
    </source>
</evidence>
<sequence length="897" mass="102493">MGEFVELRIEKLVPFFEQLKNVEILKDEEVNELVKRCRRYEYRIGKKQKTEADYLVYVDYLKDLMSLVKKRRKKLDYMHRYKDIDGALATKIGGLYYACAHRFAGNLPLWNSCLDFLTQYKLNGVCSKAFTVALQFNSSNVPLRCRSAVWELTGNSSIDNARTQLQQAIRGDAQEIEFWITLLKVEILYVDRIKTRLEFLKRRGARKTTAEEEKDMEEELNKAPEEVSDAVLDLEVAEIVLKQSLKQVQDPSRRAEMLYRMWQTCREIGPSAAKIEAKVFERINELEAPGEKEFKLLAKAEAEAVAEEKDLYDTYEDILKECHSEQMYRKLLQIFGAAGEERALAVERLREGMIKAGYASMGDIQQTLENLDETDSSHVARIIDIAKLGLEKTPCDAKLWEARIEAEITQLERGPKRRSQDKVEPAIMSLFDEAFQKVRLHEQLPIWRLAIDFAVEHFPATVDNLFAQCFKAADASVASEMKVARLEYLDAAQDSELFRNEARRLMDMKPNSTSVYEAVAKLESKRAPDFDKALVETSWKAAINENDKDPEAWLGYLKFLLTHRPEGVADVHKRAKLNLDGSAAEQLATGWMKALVDLSNKQEPMSHNAWPHQRPAVPAPRPIAPHCSQESAIVHDALSKAIAQRQNIPPGYENEQRFLRHHSILERVNEAFHEHPLPEKPPHLVGSGRTIKQLIMIPFNHQPLDIMAHRVGNTIYVDQVKRPNQGNNQSSSSQQWESSGVNIRDELARTFVESSYSNVDEPTTKIWEGLSESNDEMWDLSNAVSVMNVYPSLRSSNTSLNVHETWTRPKSLTYKISTDTGSSMHVWEFSNLRMLVDHEIPVLSGENFPSISIRADQELPISILTGVDMWLDQMIKGLDGVVVIHQGKGSRKVCIYF</sequence>
<evidence type="ECO:0000256" key="1">
    <source>
        <dbReference type="ARBA" id="ARBA00004604"/>
    </source>
</evidence>
<evidence type="ECO:0000256" key="3">
    <source>
        <dbReference type="ARBA" id="ARBA00022737"/>
    </source>
</evidence>